<dbReference type="SUPFAM" id="SSF51306">
    <property type="entry name" value="LexA/Signal peptidase"/>
    <property type="match status" value="1"/>
</dbReference>
<evidence type="ECO:0000256" key="1">
    <source>
        <dbReference type="ARBA" id="ARBA00023015"/>
    </source>
</evidence>
<dbReference type="Pfam" id="PF00717">
    <property type="entry name" value="Peptidase_S24"/>
    <property type="match status" value="1"/>
</dbReference>
<dbReference type="InterPro" id="IPR039418">
    <property type="entry name" value="LexA-like"/>
</dbReference>
<keyword evidence="6" id="KW-1185">Reference proteome</keyword>
<feature type="domain" description="Peptidase S24/S26A/S26B/S26C" evidence="4">
    <location>
        <begin position="83"/>
        <end position="196"/>
    </location>
</feature>
<keyword evidence="3" id="KW-0804">Transcription</keyword>
<dbReference type="PANTHER" id="PTHR40661:SF3">
    <property type="entry name" value="FELS-1 PROPHAGE TRANSCRIPTIONAL REGULATOR"/>
    <property type="match status" value="1"/>
</dbReference>
<gene>
    <name evidence="5" type="ORF">ILT43_07160</name>
</gene>
<keyword evidence="2" id="KW-0238">DNA-binding</keyword>
<proteinExistence type="predicted"/>
<evidence type="ECO:0000313" key="6">
    <source>
        <dbReference type="Proteomes" id="UP000763641"/>
    </source>
</evidence>
<evidence type="ECO:0000259" key="4">
    <source>
        <dbReference type="Pfam" id="PF00717"/>
    </source>
</evidence>
<reference evidence="5 6" key="1">
    <citation type="submission" date="2020-12" db="EMBL/GenBank/DDBJ databases">
        <title>Sphingomonas sp.</title>
        <authorList>
            <person name="Kim M.K."/>
        </authorList>
    </citation>
    <scope>NUCLEOTIDE SEQUENCE [LARGE SCALE GENOMIC DNA]</scope>
    <source>
        <strain evidence="5 6">BT552</strain>
    </source>
</reference>
<dbReference type="InterPro" id="IPR036286">
    <property type="entry name" value="LexA/Signal_pep-like_sf"/>
</dbReference>
<evidence type="ECO:0000256" key="2">
    <source>
        <dbReference type="ARBA" id="ARBA00023125"/>
    </source>
</evidence>
<sequence length="203" mass="21770">MTDARSRLMTLTERRGTNLSALSRMLGTNVAYLQQYVRRGTPRVLPDRHRATLAAFFGVGEEELGGAAAPSAMMLPRLDVFASAGPGALVDTETLIGTEAIDPALARTLDLKPGMAAIVRVRGDSMEPGLLDGDHIVVDRADTLPGPRGAVYVIRQGDALMVKRVARTSSGLIATSDNPAAAPVSDEPIVVIGRVVWQMRRWR</sequence>
<dbReference type="RefSeq" id="WP_204197439.1">
    <property type="nucleotide sequence ID" value="NZ_JAFEMC010000002.1"/>
</dbReference>
<protein>
    <submittedName>
        <fullName evidence="5">S24 family peptidase</fullName>
    </submittedName>
</protein>
<comment type="caution">
    <text evidence="5">The sequence shown here is derived from an EMBL/GenBank/DDBJ whole genome shotgun (WGS) entry which is preliminary data.</text>
</comment>
<dbReference type="PANTHER" id="PTHR40661">
    <property type="match status" value="1"/>
</dbReference>
<dbReference type="EMBL" id="JAFEMC010000002">
    <property type="protein sequence ID" value="MBM6576146.1"/>
    <property type="molecule type" value="Genomic_DNA"/>
</dbReference>
<accession>A0ABS2D5F2</accession>
<evidence type="ECO:0000313" key="5">
    <source>
        <dbReference type="EMBL" id="MBM6576146.1"/>
    </source>
</evidence>
<dbReference type="CDD" id="cd06529">
    <property type="entry name" value="S24_LexA-like"/>
    <property type="match status" value="1"/>
</dbReference>
<dbReference type="Proteomes" id="UP000763641">
    <property type="component" value="Unassembled WGS sequence"/>
</dbReference>
<name>A0ABS2D5F2_9SPHN</name>
<dbReference type="InterPro" id="IPR015927">
    <property type="entry name" value="Peptidase_S24_S26A/B/C"/>
</dbReference>
<dbReference type="Gene3D" id="2.10.109.10">
    <property type="entry name" value="Umud Fragment, subunit A"/>
    <property type="match status" value="1"/>
</dbReference>
<evidence type="ECO:0000256" key="3">
    <source>
        <dbReference type="ARBA" id="ARBA00023163"/>
    </source>
</evidence>
<keyword evidence="1" id="KW-0805">Transcription regulation</keyword>
<organism evidence="5 6">
    <name type="scientific">Sphingomonas longa</name>
    <dbReference type="NCBI Taxonomy" id="2778730"/>
    <lineage>
        <taxon>Bacteria</taxon>
        <taxon>Pseudomonadati</taxon>
        <taxon>Pseudomonadota</taxon>
        <taxon>Alphaproteobacteria</taxon>
        <taxon>Sphingomonadales</taxon>
        <taxon>Sphingomonadaceae</taxon>
        <taxon>Sphingomonas</taxon>
    </lineage>
</organism>